<dbReference type="GO" id="GO:0006310">
    <property type="term" value="P:DNA recombination"/>
    <property type="evidence" value="ECO:0007669"/>
    <property type="project" value="UniProtKB-KW"/>
</dbReference>
<dbReference type="CDD" id="cd00303">
    <property type="entry name" value="retropepsin_like"/>
    <property type="match status" value="1"/>
</dbReference>
<dbReference type="GO" id="GO:0003676">
    <property type="term" value="F:nucleic acid binding"/>
    <property type="evidence" value="ECO:0007669"/>
    <property type="project" value="InterPro"/>
</dbReference>
<dbReference type="EMBL" id="AC108503">
    <property type="protein sequence ID" value="AAT58762.1"/>
    <property type="molecule type" value="Genomic_DNA"/>
</dbReference>
<dbReference type="PANTHER" id="PTHR48475:SF2">
    <property type="entry name" value="RIBONUCLEASE H"/>
    <property type="match status" value="1"/>
</dbReference>
<dbReference type="GO" id="GO:0003964">
    <property type="term" value="F:RNA-directed DNA polymerase activity"/>
    <property type="evidence" value="ECO:0007669"/>
    <property type="project" value="UniProtKB-KW"/>
</dbReference>
<gene>
    <name evidence="11" type="ORF">OJ1387_F08.8</name>
    <name evidence="12" type="ORF">OSJNBa0009E21.12</name>
</gene>
<dbReference type="InterPro" id="IPR043502">
    <property type="entry name" value="DNA/RNA_pol_sf"/>
</dbReference>
<dbReference type="CDD" id="cd09279">
    <property type="entry name" value="RNase_HI_like"/>
    <property type="match status" value="1"/>
</dbReference>
<organism evidence="12 13">
    <name type="scientific">Oryza sativa subsp. japonica</name>
    <name type="common">Rice</name>
    <dbReference type="NCBI Taxonomy" id="39947"/>
    <lineage>
        <taxon>Eukaryota</taxon>
        <taxon>Viridiplantae</taxon>
        <taxon>Streptophyta</taxon>
        <taxon>Embryophyta</taxon>
        <taxon>Tracheophyta</taxon>
        <taxon>Spermatophyta</taxon>
        <taxon>Magnoliopsida</taxon>
        <taxon>Liliopsida</taxon>
        <taxon>Poales</taxon>
        <taxon>Poaceae</taxon>
        <taxon>BOP clade</taxon>
        <taxon>Oryzoideae</taxon>
        <taxon>Oryzeae</taxon>
        <taxon>Oryzinae</taxon>
        <taxon>Oryza</taxon>
        <taxon>Oryza sativa</taxon>
    </lineage>
</organism>
<sequence>MTGNENAVATNQGDSMSKNPPAEAENGASTTSELEKDSNAAKPCRSDMNREPTKMTSEATRSWCPIHKTRKHTLQACWVFLNVRAEIRACKERGIQRISPTRDVYCPIHKTKNHDLSSCKVFSSAMEAPSPKVQQAHIPIRDKDKERGAMPTSDRFVGVINIDPHELSVLHLLEDYGSSTTSAPREVLAIDDVGISACTNAETENQLTTPAQHIRAVNAIMRETPYGTYKRHAIEDDLHALTQNPGESLRKYIRRFNECRNTILEITDAFVIRAFKSGVRDRYTTQELATRRITTTRRLFEIVERCAHADDALRRKNDKPKTEGEKKPATDAPESSKKKNRKNGKRKAQAEVLAAEYANPPKRPDPQSSNTKKAWCPIHKTNRHSLEDCLVFKKSLEKHIASEKGKRGAAPKMKWSEQKIEFSEEDHPKTAVIPGRYPIVVEPTIRNIKVARVLIDGGSSINLLFASTLDAMGIPQSKLTPTDQPFHGITPQSSSRPLGKITLPVTFGQANNFRTEQITFDVAEFDTAYNAIIGRTALAKFMAASHYAYQVLKMPGPKRIITIQGNAKLEVQCDKRSLDMVKQTPSPPATTEPPKKPSDMPGVPREVIEHKLMVQPDAKPVKQRLRRFAPDRKQAIREVLHPEWLANPVMVRKANGKWRMYVDFTDLNKACPKDHFPLPRIDQLVDSIAVCELLSFLDAYSGYYQISMAKEDEEKTSFIMPFGVFCYVKMPFGLITAGNTFQRTVQGALSDQLGNNVEAYVDDIVVKTKTCDSLIDDLWETFDNLRRYRLMLNPEKCTFGVPSGKLLGFLVSGRGIEANPEKIKAIENMKSPTRLKEVQKLTGCMAALSRKPKRHSLHSSATYQPPVLVAPQPNEELFLYIAATPYSVSTIIVVEREKVQRPIYYISEALHDAKTRYPQIQKLIYAVIMTSRKLRHYFQAHRVTVVSSFPLGEVVRNKDVVGRIAKWVFELSQFDVHFAPRTAIKSQVLADFVADWTMPDNKSDNQVDNETWTMAFDGALNSQGAGAGFILMSPSGDQFKHAIHLNFRATNNTAEYEGLLAGIRAAAALGVKRLIVKGDSELVANQVHKDYKCSNPELSKYLAEVRKLEKRFDGIEVRHVYRKDNIEPDDLARRASRREPLKPGTFLDILTKPSVKEVSGEVSPDTLSRPRKIDFPEC</sequence>
<dbReference type="Pfam" id="PF17917">
    <property type="entry name" value="RT_RNaseH"/>
    <property type="match status" value="1"/>
</dbReference>
<evidence type="ECO:0000256" key="4">
    <source>
        <dbReference type="ARBA" id="ARBA00022722"/>
    </source>
</evidence>
<dbReference type="Gene3D" id="3.10.10.10">
    <property type="entry name" value="HIV Type 1 Reverse Transcriptase, subunit A, domain 1"/>
    <property type="match status" value="1"/>
</dbReference>
<dbReference type="Gene3D" id="3.30.70.270">
    <property type="match status" value="1"/>
</dbReference>
<feature type="region of interest" description="Disordered" evidence="9">
    <location>
        <begin position="579"/>
        <end position="603"/>
    </location>
</feature>
<feature type="compositionally biased region" description="Polar residues" evidence="9">
    <location>
        <begin position="1"/>
        <end position="18"/>
    </location>
</feature>
<evidence type="ECO:0000313" key="12">
    <source>
        <dbReference type="EMBL" id="AAT58784.1"/>
    </source>
</evidence>
<name>Q6I5J3_ORYSJ</name>
<feature type="region of interest" description="Disordered" evidence="9">
    <location>
        <begin position="1158"/>
        <end position="1178"/>
    </location>
</feature>
<proteinExistence type="predicted"/>
<feature type="compositionally biased region" description="Basic residues" evidence="9">
    <location>
        <begin position="338"/>
        <end position="347"/>
    </location>
</feature>
<feature type="region of interest" description="Disordered" evidence="9">
    <location>
        <begin position="1"/>
        <end position="59"/>
    </location>
</feature>
<keyword evidence="7" id="KW-0695">RNA-directed DNA polymerase</keyword>
<reference evidence="12" key="2">
    <citation type="submission" date="2004-06" db="EMBL/GenBank/DDBJ databases">
        <title>Oryza sativa BAC OSJNBa0009E21 genomic sequence.</title>
        <authorList>
            <person name="Chow T.-Y."/>
            <person name="Hsing Y.-I.C."/>
            <person name="Chen C.-S."/>
            <person name="Chen H.-H."/>
            <person name="Liu S.-M."/>
            <person name="Chao Y.-T."/>
            <person name="Chang S.-J."/>
            <person name="Chen H.-C."/>
            <person name="Chen S.-K."/>
            <person name="Chen T.-R."/>
            <person name="Chen Y.-L."/>
            <person name="Cheng C.-H."/>
            <person name="Chung C.-I."/>
            <person name="Han S.-Y."/>
            <person name="Hsiao S.-H."/>
            <person name="Hsiung J.-N."/>
            <person name="Hsu C.-H."/>
            <person name="Huang J.-J."/>
            <person name="Kau P.-I."/>
            <person name="Lee M.-C."/>
            <person name="Leu H.-L."/>
            <person name="Li Y.-F."/>
            <person name="Lin S.-J."/>
            <person name="Lin Y.-C."/>
            <person name="Wu S.-W."/>
            <person name="Yu C.-Y."/>
            <person name="Yu S.-W."/>
            <person name="Wu H.-P."/>
            <person name="Shaw J.-F."/>
        </authorList>
    </citation>
    <scope>NUCLEOTIDE SEQUENCE</scope>
</reference>
<dbReference type="InterPro" id="IPR021109">
    <property type="entry name" value="Peptidase_aspartic_dom_sf"/>
</dbReference>
<dbReference type="GO" id="GO:0004523">
    <property type="term" value="F:RNA-DNA hybrid ribonuclease activity"/>
    <property type="evidence" value="ECO:0007669"/>
    <property type="project" value="InterPro"/>
</dbReference>
<evidence type="ECO:0000256" key="2">
    <source>
        <dbReference type="ARBA" id="ARBA00022679"/>
    </source>
</evidence>
<keyword evidence="8" id="KW-0233">DNA recombination</keyword>
<evidence type="ECO:0000256" key="6">
    <source>
        <dbReference type="ARBA" id="ARBA00022801"/>
    </source>
</evidence>
<dbReference type="Proteomes" id="UP000000763">
    <property type="component" value="Chromosome 5"/>
</dbReference>
<dbReference type="SUPFAM" id="SSF53098">
    <property type="entry name" value="Ribonuclease H-like"/>
    <property type="match status" value="1"/>
</dbReference>
<dbReference type="Gene3D" id="2.40.70.10">
    <property type="entry name" value="Acid Proteases"/>
    <property type="match status" value="1"/>
</dbReference>
<keyword evidence="3" id="KW-0548">Nucleotidyltransferase</keyword>
<feature type="domain" description="RNase H type-1" evidence="10">
    <location>
        <begin position="1008"/>
        <end position="1137"/>
    </location>
</feature>
<evidence type="ECO:0000256" key="1">
    <source>
        <dbReference type="ARBA" id="ARBA00012493"/>
    </source>
</evidence>
<keyword evidence="2" id="KW-0808">Transferase</keyword>
<keyword evidence="5" id="KW-0255">Endonuclease</keyword>
<evidence type="ECO:0000256" key="9">
    <source>
        <dbReference type="SAM" id="MobiDB-lite"/>
    </source>
</evidence>
<dbReference type="Pfam" id="PF03732">
    <property type="entry name" value="Retrotrans_gag"/>
    <property type="match status" value="1"/>
</dbReference>
<dbReference type="Gene3D" id="3.30.420.10">
    <property type="entry name" value="Ribonuclease H-like superfamily/Ribonuclease H"/>
    <property type="match status" value="1"/>
</dbReference>
<feature type="compositionally biased region" description="Basic and acidic residues" evidence="9">
    <location>
        <begin position="312"/>
        <end position="337"/>
    </location>
</feature>
<dbReference type="InterPro" id="IPR005162">
    <property type="entry name" value="Retrotrans_gag_dom"/>
</dbReference>
<dbReference type="EC" id="2.7.7.49" evidence="1"/>
<dbReference type="CDD" id="cd01647">
    <property type="entry name" value="RT_LTR"/>
    <property type="match status" value="1"/>
</dbReference>
<reference evidence="13" key="3">
    <citation type="journal article" date="2005" name="Nature">
        <title>The map-based sequence of the rice genome.</title>
        <authorList>
            <consortium name="International rice genome sequencing project (IRGSP)"/>
            <person name="Matsumoto T."/>
            <person name="Wu J."/>
            <person name="Kanamori H."/>
            <person name="Katayose Y."/>
            <person name="Fujisawa M."/>
            <person name="Namiki N."/>
            <person name="Mizuno H."/>
            <person name="Yamamoto K."/>
            <person name="Antonio B.A."/>
            <person name="Baba T."/>
            <person name="Sakata K."/>
            <person name="Nagamura Y."/>
            <person name="Aoki H."/>
            <person name="Arikawa K."/>
            <person name="Arita K."/>
            <person name="Bito T."/>
            <person name="Chiden Y."/>
            <person name="Fujitsuka N."/>
            <person name="Fukunaka R."/>
            <person name="Hamada M."/>
            <person name="Harada C."/>
            <person name="Hayashi A."/>
            <person name="Hijishita S."/>
            <person name="Honda M."/>
            <person name="Hosokawa S."/>
            <person name="Ichikawa Y."/>
            <person name="Idonuma A."/>
            <person name="Iijima M."/>
            <person name="Ikeda M."/>
            <person name="Ikeno M."/>
            <person name="Ito K."/>
            <person name="Ito S."/>
            <person name="Ito T."/>
            <person name="Ito Y."/>
            <person name="Ito Y."/>
            <person name="Iwabuchi A."/>
            <person name="Kamiya K."/>
            <person name="Karasawa W."/>
            <person name="Kurita K."/>
            <person name="Katagiri S."/>
            <person name="Kikuta A."/>
            <person name="Kobayashi H."/>
            <person name="Kobayashi N."/>
            <person name="Machita K."/>
            <person name="Maehara T."/>
            <person name="Masukawa M."/>
            <person name="Mizubayashi T."/>
            <person name="Mukai Y."/>
            <person name="Nagasaki H."/>
            <person name="Nagata Y."/>
            <person name="Naito S."/>
            <person name="Nakashima M."/>
            <person name="Nakama Y."/>
            <person name="Nakamichi Y."/>
            <person name="Nakamura M."/>
            <person name="Meguro A."/>
            <person name="Negishi M."/>
            <person name="Ohta I."/>
            <person name="Ohta T."/>
            <person name="Okamoto M."/>
            <person name="Ono N."/>
            <person name="Saji S."/>
            <person name="Sakaguchi M."/>
            <person name="Sakai K."/>
            <person name="Shibata M."/>
            <person name="Shimokawa T."/>
            <person name="Song J."/>
            <person name="Takazaki Y."/>
            <person name="Terasawa K."/>
            <person name="Tsugane M."/>
            <person name="Tsuji K."/>
            <person name="Ueda S."/>
            <person name="Waki K."/>
            <person name="Yamagata H."/>
            <person name="Yamamoto M."/>
            <person name="Yamamoto S."/>
            <person name="Yamane H."/>
            <person name="Yoshiki S."/>
            <person name="Yoshihara R."/>
            <person name="Yukawa K."/>
            <person name="Zhong H."/>
            <person name="Yano M."/>
            <person name="Yuan Q."/>
            <person name="Ouyang S."/>
            <person name="Liu J."/>
            <person name="Jones K.M."/>
            <person name="Gansberger K."/>
            <person name="Moffat K."/>
            <person name="Hill J."/>
            <person name="Bera J."/>
            <person name="Fadrosh D."/>
            <person name="Jin S."/>
            <person name="Johri S."/>
            <person name="Kim M."/>
            <person name="Overton L."/>
            <person name="Reardon M."/>
            <person name="Tsitrin T."/>
            <person name="Vuong H."/>
            <person name="Weaver B."/>
            <person name="Ciecko A."/>
            <person name="Tallon L."/>
            <person name="Jackson J."/>
            <person name="Pai G."/>
            <person name="Aken S.V."/>
            <person name="Utterback T."/>
            <person name="Reidmuller S."/>
            <person name="Feldblyum T."/>
            <person name="Hsiao J."/>
            <person name="Zismann V."/>
            <person name="Iobst S."/>
            <person name="de Vazeille A.R."/>
            <person name="Buell C.R."/>
            <person name="Ying K."/>
            <person name="Li Y."/>
            <person name="Lu T."/>
            <person name="Huang Y."/>
            <person name="Zhao Q."/>
            <person name="Feng Q."/>
            <person name="Zhang L."/>
            <person name="Zhu J."/>
            <person name="Weng Q."/>
            <person name="Mu J."/>
            <person name="Lu Y."/>
            <person name="Fan D."/>
            <person name="Liu Y."/>
            <person name="Guan J."/>
            <person name="Zhang Y."/>
            <person name="Yu S."/>
            <person name="Liu X."/>
            <person name="Zhang Y."/>
            <person name="Hong G."/>
            <person name="Han B."/>
            <person name="Choisne N."/>
            <person name="Demange N."/>
            <person name="Orjeda G."/>
            <person name="Samain S."/>
            <person name="Cattolico L."/>
            <person name="Pelletier E."/>
            <person name="Couloux A."/>
            <person name="Segurens B."/>
            <person name="Wincker P."/>
            <person name="D'Hont A."/>
            <person name="Scarpelli C."/>
            <person name="Weissenbach J."/>
            <person name="Salanoubat M."/>
            <person name="Quetier F."/>
            <person name="Yu Y."/>
            <person name="Kim H.R."/>
            <person name="Rambo T."/>
            <person name="Currie J."/>
            <person name="Collura K."/>
            <person name="Luo M."/>
            <person name="Yang T."/>
            <person name="Ammiraju J.S.S."/>
            <person name="Engler F."/>
            <person name="Soderlund C."/>
            <person name="Wing R.A."/>
            <person name="Palmer L.E."/>
            <person name="de la Bastide M."/>
            <person name="Spiegel L."/>
            <person name="Nascimento L."/>
            <person name="Zutavern T."/>
            <person name="O'Shaughnessy A."/>
            <person name="Dike S."/>
            <person name="Dedhia N."/>
            <person name="Preston R."/>
            <person name="Balija V."/>
            <person name="McCombie W.R."/>
            <person name="Chow T."/>
            <person name="Chen H."/>
            <person name="Chung M."/>
            <person name="Chen C."/>
            <person name="Shaw J."/>
            <person name="Wu H."/>
            <person name="Hsiao K."/>
            <person name="Chao Y."/>
            <person name="Chu M."/>
            <person name="Cheng C."/>
            <person name="Hour A."/>
            <person name="Lee P."/>
            <person name="Lin S."/>
            <person name="Lin Y."/>
            <person name="Liou J."/>
            <person name="Liu S."/>
            <person name="Hsing Y."/>
            <person name="Raghuvanshi S."/>
            <person name="Mohanty A."/>
            <person name="Bharti A.K."/>
            <person name="Gaur A."/>
            <person name="Gupta V."/>
            <person name="Kumar D."/>
            <person name="Ravi V."/>
            <person name="Vij S."/>
            <person name="Kapur A."/>
            <person name="Khurana P."/>
            <person name="Khurana P."/>
            <person name="Khurana J.P."/>
            <person name="Tyagi A.K."/>
            <person name="Gaikwad K."/>
            <person name="Singh A."/>
            <person name="Dalal V."/>
            <person name="Srivastava S."/>
            <person name="Dixit A."/>
            <person name="Pal A.K."/>
            <person name="Ghazi I.A."/>
            <person name="Yadav M."/>
            <person name="Pandit A."/>
            <person name="Bhargava A."/>
            <person name="Sureshbabu K."/>
            <person name="Batra K."/>
            <person name="Sharma T.R."/>
            <person name="Mohapatra T."/>
            <person name="Singh N.K."/>
            <person name="Messing J."/>
            <person name="Nelson A.B."/>
            <person name="Fuks G."/>
            <person name="Kavchok S."/>
            <person name="Keizer G."/>
            <person name="Linton E."/>
            <person name="Llaca V."/>
            <person name="Song R."/>
            <person name="Tanyolac B."/>
            <person name="Young S."/>
            <person name="Ho-Il K."/>
            <person name="Hahn J.H."/>
            <person name="Sangsakoo G."/>
            <person name="Vanavichit A."/>
            <person name="de Mattos Luiz.A.T."/>
            <person name="Zimmer P.D."/>
            <person name="Malone G."/>
            <person name="Dellagostin O."/>
            <person name="de Oliveira A.C."/>
            <person name="Bevan M."/>
            <person name="Bancroft I."/>
            <person name="Minx P."/>
            <person name="Cordum H."/>
            <person name="Wilson R."/>
            <person name="Cheng Z."/>
            <person name="Jin W."/>
            <person name="Jiang J."/>
            <person name="Leong S.A."/>
            <person name="Iwama H."/>
            <person name="Gojobori T."/>
            <person name="Itoh T."/>
            <person name="Niimura Y."/>
            <person name="Fujii Y."/>
            <person name="Habara T."/>
            <person name="Sakai H."/>
            <person name="Sato Y."/>
            <person name="Wilson G."/>
            <person name="Kumar K."/>
            <person name="McCouch S."/>
            <person name="Juretic N."/>
            <person name="Hoen D."/>
            <person name="Wright S."/>
            <person name="Bruskiewich R."/>
            <person name="Bureau T."/>
            <person name="Miyao A."/>
            <person name="Hirochika H."/>
            <person name="Nishikawa T."/>
            <person name="Kadowaki K."/>
            <person name="Sugiura M."/>
            <person name="Burr B."/>
            <person name="Sasaki T."/>
        </authorList>
    </citation>
    <scope>NUCLEOTIDE SEQUENCE [LARGE SCALE GENOMIC DNA]</scope>
    <source>
        <strain evidence="13">cv. Nipponbare</strain>
    </source>
</reference>
<dbReference type="AlphaFoldDB" id="Q6I5J3"/>
<accession>Q6I5J3</accession>
<protein>
    <recommendedName>
        <fullName evidence="1">RNA-directed DNA polymerase</fullName>
        <ecNumber evidence="1">2.7.7.49</ecNumber>
    </recommendedName>
</protein>
<evidence type="ECO:0000259" key="10">
    <source>
        <dbReference type="PROSITE" id="PS50879"/>
    </source>
</evidence>
<dbReference type="InterPro" id="IPR043128">
    <property type="entry name" value="Rev_trsase/Diguanyl_cyclase"/>
</dbReference>
<evidence type="ECO:0000256" key="5">
    <source>
        <dbReference type="ARBA" id="ARBA00022759"/>
    </source>
</evidence>
<feature type="region of interest" description="Disordered" evidence="9">
    <location>
        <begin position="354"/>
        <end position="373"/>
    </location>
</feature>
<dbReference type="Pfam" id="PF00078">
    <property type="entry name" value="RVT_1"/>
    <property type="match status" value="1"/>
</dbReference>
<dbReference type="PROSITE" id="PS50879">
    <property type="entry name" value="RNASE_H_1"/>
    <property type="match status" value="1"/>
</dbReference>
<reference evidence="11" key="1">
    <citation type="submission" date="2004-06" db="EMBL/GenBank/DDBJ databases">
        <title>Oryza sativa BAC OJ1387_F08 genomic sequence.</title>
        <authorList>
            <person name="Chow T.-Y."/>
            <person name="Hsing Y.-I.C."/>
            <person name="Chen C.-S."/>
            <person name="Chen H.-H."/>
            <person name="Liu S.-M."/>
            <person name="Chao Y.-T."/>
            <person name="Chang S.-J."/>
            <person name="Chen H.-C."/>
            <person name="Chen S.-K."/>
            <person name="Chen T.-R."/>
            <person name="Chen Y.-L."/>
            <person name="Cheng C.-H."/>
            <person name="Chung C.-I."/>
            <person name="Han S.-Y."/>
            <person name="Hsiao S.-H."/>
            <person name="Hsiung J.-N."/>
            <person name="Hsu C.-H."/>
            <person name="Huang J.-J."/>
            <person name="Kau P.-I."/>
            <person name="Lee M.-C."/>
            <person name="Leu H.-L."/>
            <person name="Li Y.-F."/>
            <person name="Lin S.-J."/>
            <person name="Lin Y.-C."/>
            <person name="Wu S.-W."/>
            <person name="Yu C.-Y."/>
            <person name="Yu S.-W."/>
            <person name="Wu H.-P."/>
            <person name="Shaw J.-F."/>
        </authorList>
    </citation>
    <scope>NUCLEOTIDE SEQUENCE</scope>
</reference>
<dbReference type="EMBL" id="AC121361">
    <property type="protein sequence ID" value="AAT58784.1"/>
    <property type="molecule type" value="Genomic_DNA"/>
</dbReference>
<dbReference type="InterPro" id="IPR036397">
    <property type="entry name" value="RNaseH_sf"/>
</dbReference>
<evidence type="ECO:0000256" key="3">
    <source>
        <dbReference type="ARBA" id="ARBA00022695"/>
    </source>
</evidence>
<evidence type="ECO:0000256" key="7">
    <source>
        <dbReference type="ARBA" id="ARBA00022918"/>
    </source>
</evidence>
<dbReference type="InterPro" id="IPR000477">
    <property type="entry name" value="RT_dom"/>
</dbReference>
<dbReference type="PANTHER" id="PTHR48475">
    <property type="entry name" value="RIBONUCLEASE H"/>
    <property type="match status" value="1"/>
</dbReference>
<feature type="compositionally biased region" description="Basic and acidic residues" evidence="9">
    <location>
        <begin position="33"/>
        <end position="53"/>
    </location>
</feature>
<dbReference type="Pfam" id="PF13456">
    <property type="entry name" value="RVT_3"/>
    <property type="match status" value="1"/>
</dbReference>
<keyword evidence="6" id="KW-0378">Hydrolase</keyword>
<dbReference type="InterPro" id="IPR012337">
    <property type="entry name" value="RNaseH-like_sf"/>
</dbReference>
<keyword evidence="4" id="KW-0540">Nuclease</keyword>
<evidence type="ECO:0000313" key="11">
    <source>
        <dbReference type="EMBL" id="AAT58762.1"/>
    </source>
</evidence>
<feature type="region of interest" description="Disordered" evidence="9">
    <location>
        <begin position="312"/>
        <end position="349"/>
    </location>
</feature>
<evidence type="ECO:0000313" key="13">
    <source>
        <dbReference type="Proteomes" id="UP000000763"/>
    </source>
</evidence>
<dbReference type="InterPro" id="IPR041373">
    <property type="entry name" value="RT_RNaseH"/>
</dbReference>
<dbReference type="SUPFAM" id="SSF56672">
    <property type="entry name" value="DNA/RNA polymerases"/>
    <property type="match status" value="1"/>
</dbReference>
<dbReference type="InterPro" id="IPR002156">
    <property type="entry name" value="RNaseH_domain"/>
</dbReference>
<reference evidence="13" key="4">
    <citation type="journal article" date="2008" name="Nucleic Acids Res.">
        <title>The rice annotation project database (RAP-DB): 2008 update.</title>
        <authorList>
            <consortium name="The rice annotation project (RAP)"/>
        </authorList>
    </citation>
    <scope>GENOME REANNOTATION</scope>
    <source>
        <strain evidence="13">cv. Nipponbare</strain>
    </source>
</reference>
<evidence type="ECO:0000256" key="8">
    <source>
        <dbReference type="ARBA" id="ARBA00023172"/>
    </source>
</evidence>